<dbReference type="AlphaFoldDB" id="A0A7R8ZSE8"/>
<organism evidence="5">
    <name type="scientific">Cyprideis torosa</name>
    <dbReference type="NCBI Taxonomy" id="163714"/>
    <lineage>
        <taxon>Eukaryota</taxon>
        <taxon>Metazoa</taxon>
        <taxon>Ecdysozoa</taxon>
        <taxon>Arthropoda</taxon>
        <taxon>Crustacea</taxon>
        <taxon>Oligostraca</taxon>
        <taxon>Ostracoda</taxon>
        <taxon>Podocopa</taxon>
        <taxon>Podocopida</taxon>
        <taxon>Cytherocopina</taxon>
        <taxon>Cytheroidea</taxon>
        <taxon>Cytherideidae</taxon>
        <taxon>Cyprideis</taxon>
    </lineage>
</organism>
<dbReference type="InterPro" id="IPR029063">
    <property type="entry name" value="SAM-dependent_MTases_sf"/>
</dbReference>
<dbReference type="OrthoDB" id="8300214at2759"/>
<name>A0A7R8ZSE8_9CRUS</name>
<keyword evidence="4" id="KW-0443">Lipid metabolism</keyword>
<keyword evidence="1" id="KW-0489">Methyltransferase</keyword>
<evidence type="ECO:0000256" key="1">
    <source>
        <dbReference type="ARBA" id="ARBA00022603"/>
    </source>
</evidence>
<dbReference type="GO" id="GO:0006629">
    <property type="term" value="P:lipid metabolic process"/>
    <property type="evidence" value="ECO:0007669"/>
    <property type="project" value="UniProtKB-KW"/>
</dbReference>
<dbReference type="GO" id="GO:0032259">
    <property type="term" value="P:methylation"/>
    <property type="evidence" value="ECO:0007669"/>
    <property type="project" value="UniProtKB-KW"/>
</dbReference>
<sequence length="299" mass="34736">MNVFYLLIRLDVWIFRLIQGIVFACVPLPVIKWVIQRELSKSGIALNGRNKWDIQVSNKKFYRRLANDGNLALGETFMKGWWDCEDLVELYARLIKAGPRIPWHIRLRGHMEHIINRQTQQLSKDSAKKLYDLGNDFFASFLDKYMNYTCGYFLNTDDLEEAQINKMNLVARKLKLKPGMKVLDLGCGAGGMAKYLAENFGVIVVGYNLSREQCIHARQLCKGLDVEIIQDDYRNAKGVFDRVICIEMLEHVGPKNYRSYFEVADRCLTSDGIHLIQCMTRLHKQVQKIDRMFLTSWVL</sequence>
<dbReference type="SUPFAM" id="SSF53335">
    <property type="entry name" value="S-adenosyl-L-methionine-dependent methyltransferases"/>
    <property type="match status" value="1"/>
</dbReference>
<evidence type="ECO:0000256" key="2">
    <source>
        <dbReference type="ARBA" id="ARBA00022679"/>
    </source>
</evidence>
<gene>
    <name evidence="5" type="ORF">CTOB1V02_LOCUS12581</name>
</gene>
<dbReference type="GO" id="GO:0008168">
    <property type="term" value="F:methyltransferase activity"/>
    <property type="evidence" value="ECO:0007669"/>
    <property type="project" value="UniProtKB-KW"/>
</dbReference>
<keyword evidence="2" id="KW-0808">Transferase</keyword>
<evidence type="ECO:0000256" key="4">
    <source>
        <dbReference type="ARBA" id="ARBA00023098"/>
    </source>
</evidence>
<keyword evidence="3" id="KW-0949">S-adenosyl-L-methionine</keyword>
<proteinExistence type="predicted"/>
<evidence type="ECO:0000313" key="5">
    <source>
        <dbReference type="EMBL" id="CAD7234765.1"/>
    </source>
</evidence>
<dbReference type="Gene3D" id="3.40.50.150">
    <property type="entry name" value="Vaccinia Virus protein VP39"/>
    <property type="match status" value="1"/>
</dbReference>
<accession>A0A7R8ZSE8</accession>
<dbReference type="PANTHER" id="PTHR43667">
    <property type="entry name" value="CYCLOPROPANE-FATTY-ACYL-PHOSPHOLIPID SYNTHASE"/>
    <property type="match status" value="1"/>
</dbReference>
<dbReference type="Pfam" id="PF02353">
    <property type="entry name" value="CMAS"/>
    <property type="match status" value="1"/>
</dbReference>
<evidence type="ECO:0000256" key="3">
    <source>
        <dbReference type="ARBA" id="ARBA00022691"/>
    </source>
</evidence>
<dbReference type="EMBL" id="OB669752">
    <property type="protein sequence ID" value="CAD7234765.1"/>
    <property type="molecule type" value="Genomic_DNA"/>
</dbReference>
<dbReference type="InterPro" id="IPR050723">
    <property type="entry name" value="CFA/CMAS"/>
</dbReference>
<dbReference type="CDD" id="cd02440">
    <property type="entry name" value="AdoMet_MTases"/>
    <property type="match status" value="1"/>
</dbReference>
<reference evidence="5" key="1">
    <citation type="submission" date="2020-11" db="EMBL/GenBank/DDBJ databases">
        <authorList>
            <person name="Tran Van P."/>
        </authorList>
    </citation>
    <scope>NUCLEOTIDE SEQUENCE</scope>
</reference>
<dbReference type="PANTHER" id="PTHR43667:SF1">
    <property type="entry name" value="CYCLOPROPANE-FATTY-ACYL-PHOSPHOLIPID SYNTHASE"/>
    <property type="match status" value="1"/>
</dbReference>
<protein>
    <submittedName>
        <fullName evidence="5">Uncharacterized protein</fullName>
    </submittedName>
</protein>